<organism evidence="1 2">
    <name type="scientific">Algisphaera agarilytica</name>
    <dbReference type="NCBI Taxonomy" id="1385975"/>
    <lineage>
        <taxon>Bacteria</taxon>
        <taxon>Pseudomonadati</taxon>
        <taxon>Planctomycetota</taxon>
        <taxon>Phycisphaerae</taxon>
        <taxon>Phycisphaerales</taxon>
        <taxon>Phycisphaeraceae</taxon>
        <taxon>Algisphaera</taxon>
    </lineage>
</organism>
<comment type="caution">
    <text evidence="1">The sequence shown here is derived from an EMBL/GenBank/DDBJ whole genome shotgun (WGS) entry which is preliminary data.</text>
</comment>
<keyword evidence="2" id="KW-1185">Reference proteome</keyword>
<dbReference type="EMBL" id="JACHGY010000001">
    <property type="protein sequence ID" value="MBB6429132.1"/>
    <property type="molecule type" value="Genomic_DNA"/>
</dbReference>
<evidence type="ECO:0000313" key="1">
    <source>
        <dbReference type="EMBL" id="MBB6429132.1"/>
    </source>
</evidence>
<protein>
    <submittedName>
        <fullName evidence="1">Uncharacterized protein</fullName>
    </submittedName>
</protein>
<reference evidence="1 2" key="1">
    <citation type="submission" date="2020-08" db="EMBL/GenBank/DDBJ databases">
        <title>Genomic Encyclopedia of Type Strains, Phase IV (KMG-IV): sequencing the most valuable type-strain genomes for metagenomic binning, comparative biology and taxonomic classification.</title>
        <authorList>
            <person name="Goeker M."/>
        </authorList>
    </citation>
    <scope>NUCLEOTIDE SEQUENCE [LARGE SCALE GENOMIC DNA]</scope>
    <source>
        <strain evidence="1 2">DSM 103725</strain>
    </source>
</reference>
<dbReference type="Proteomes" id="UP000541810">
    <property type="component" value="Unassembled WGS sequence"/>
</dbReference>
<gene>
    <name evidence="1" type="ORF">HNQ40_000938</name>
</gene>
<accession>A0A7X0H4H4</accession>
<dbReference type="RefSeq" id="WP_184676723.1">
    <property type="nucleotide sequence ID" value="NZ_JACHGY010000001.1"/>
</dbReference>
<name>A0A7X0H4H4_9BACT</name>
<evidence type="ECO:0000313" key="2">
    <source>
        <dbReference type="Proteomes" id="UP000541810"/>
    </source>
</evidence>
<proteinExistence type="predicted"/>
<sequence length="231" mass="25097">MGLIAPNVTADPVIDGTVKSEEYSFSISGVGDSFADFFGRSSHLHLHKNEKLLFVALESGGNNQDPNAGVLYLDVREGGPSTTSEIENISGNNDQTYIAGNVRDSTRAADLEFAPGFNPDYALLFEFTGSTRLYPIIHDDGIYKVGKAESIELLASDDILYVRELAIPLDVLGNPEEIKLLGTVISNTAWRSNEFFGVFDWNIPDGSIGRAAFSLESGDYETFSLSISEPD</sequence>
<dbReference type="AlphaFoldDB" id="A0A7X0H4H4"/>